<dbReference type="InterPro" id="IPR050879">
    <property type="entry name" value="Acyltransferase_3"/>
</dbReference>
<feature type="transmembrane region" description="Helical" evidence="1">
    <location>
        <begin position="176"/>
        <end position="196"/>
    </location>
</feature>
<keyword evidence="1" id="KW-0812">Transmembrane</keyword>
<feature type="transmembrane region" description="Helical" evidence="1">
    <location>
        <begin position="234"/>
        <end position="253"/>
    </location>
</feature>
<comment type="caution">
    <text evidence="3">The sequence shown here is derived from an EMBL/GenBank/DDBJ whole genome shotgun (WGS) entry which is preliminary data.</text>
</comment>
<feature type="transmembrane region" description="Helical" evidence="1">
    <location>
        <begin position="67"/>
        <end position="88"/>
    </location>
</feature>
<keyword evidence="3" id="KW-0808">Transferase</keyword>
<sequence length="358" mass="39360">MGMLRLTLALAVLLAHLPGAPFTFVHGGLAVQAFFIISGFYMALVLDGKYADRGLFYSNRLLRLAPSYLAMMVVCAIGLFGFGVSVTATPEVFMTAFSDPATAVVMAFENVFVVGQELLFWLRIGPDGGLIYDPSGALPSETNTLAWQALLVPQSWSLSMELMFYAMAPFLARMRWTTLLVIALASVALRFAGHLLPLDYPLWSSRLFPTALFMFLMGMLAHRALPWASKAPRWMGAVLGLALVAGLVLMPLTGLRGEAARWLVYVGVAVVTPFAFNAFKAVKWDRWIGELSYPLYLCHLFVIALALTVTPEQAVPVAIVGSIAMSVLLVMLIEQPVDRWRQARVQRRLATLENPPVF</sequence>
<evidence type="ECO:0000256" key="1">
    <source>
        <dbReference type="SAM" id="Phobius"/>
    </source>
</evidence>
<name>A0ABT8SL18_9CAUL</name>
<keyword evidence="1" id="KW-1133">Transmembrane helix</keyword>
<dbReference type="EMBL" id="JAUKTR010000001">
    <property type="protein sequence ID" value="MDO1558679.1"/>
    <property type="molecule type" value="Genomic_DNA"/>
</dbReference>
<dbReference type="InterPro" id="IPR002656">
    <property type="entry name" value="Acyl_transf_3_dom"/>
</dbReference>
<feature type="transmembrane region" description="Helical" evidence="1">
    <location>
        <begin position="259"/>
        <end position="279"/>
    </location>
</feature>
<evidence type="ECO:0000313" key="4">
    <source>
        <dbReference type="Proteomes" id="UP001169063"/>
    </source>
</evidence>
<feature type="transmembrane region" description="Helical" evidence="1">
    <location>
        <begin position="315"/>
        <end position="333"/>
    </location>
</feature>
<reference evidence="3" key="1">
    <citation type="submission" date="2023-07" db="EMBL/GenBank/DDBJ databases">
        <title>Brevundimonas soil sp. nov., isolated from the soil of chemical plant.</title>
        <authorList>
            <person name="Wu N."/>
        </authorList>
    </citation>
    <scope>NUCLEOTIDE SEQUENCE</scope>
    <source>
        <strain evidence="3">XZ-24</strain>
    </source>
</reference>
<dbReference type="PANTHER" id="PTHR23028:SF53">
    <property type="entry name" value="ACYL_TRANSF_3 DOMAIN-CONTAINING PROTEIN"/>
    <property type="match status" value="1"/>
</dbReference>
<dbReference type="Pfam" id="PF01757">
    <property type="entry name" value="Acyl_transf_3"/>
    <property type="match status" value="1"/>
</dbReference>
<dbReference type="RefSeq" id="WP_302109081.1">
    <property type="nucleotide sequence ID" value="NZ_JAUKTR010000001.1"/>
</dbReference>
<evidence type="ECO:0000313" key="3">
    <source>
        <dbReference type="EMBL" id="MDO1558679.1"/>
    </source>
</evidence>
<accession>A0ABT8SL18</accession>
<proteinExistence type="predicted"/>
<keyword evidence="4" id="KW-1185">Reference proteome</keyword>
<gene>
    <name evidence="3" type="ORF">Q0812_04470</name>
</gene>
<feature type="domain" description="Acyltransferase 3" evidence="2">
    <location>
        <begin position="4"/>
        <end position="333"/>
    </location>
</feature>
<dbReference type="PANTHER" id="PTHR23028">
    <property type="entry name" value="ACETYLTRANSFERASE"/>
    <property type="match status" value="1"/>
</dbReference>
<keyword evidence="3" id="KW-0012">Acyltransferase</keyword>
<dbReference type="GO" id="GO:0016746">
    <property type="term" value="F:acyltransferase activity"/>
    <property type="evidence" value="ECO:0007669"/>
    <property type="project" value="UniProtKB-KW"/>
</dbReference>
<keyword evidence="1" id="KW-0472">Membrane</keyword>
<dbReference type="Proteomes" id="UP001169063">
    <property type="component" value="Unassembled WGS sequence"/>
</dbReference>
<organism evidence="3 4">
    <name type="scientific">Peiella sedimenti</name>
    <dbReference type="NCBI Taxonomy" id="3061083"/>
    <lineage>
        <taxon>Bacteria</taxon>
        <taxon>Pseudomonadati</taxon>
        <taxon>Pseudomonadota</taxon>
        <taxon>Alphaproteobacteria</taxon>
        <taxon>Caulobacterales</taxon>
        <taxon>Caulobacteraceae</taxon>
        <taxon>Peiella</taxon>
    </lineage>
</organism>
<feature type="transmembrane region" description="Helical" evidence="1">
    <location>
        <begin position="29"/>
        <end position="46"/>
    </location>
</feature>
<feature type="transmembrane region" description="Helical" evidence="1">
    <location>
        <begin position="202"/>
        <end position="222"/>
    </location>
</feature>
<dbReference type="EC" id="2.3.-.-" evidence="3"/>
<evidence type="ECO:0000259" key="2">
    <source>
        <dbReference type="Pfam" id="PF01757"/>
    </source>
</evidence>
<protein>
    <submittedName>
        <fullName evidence="3">Acyltransferase</fullName>
        <ecNumber evidence="3">2.3.-.-</ecNumber>
    </submittedName>
</protein>
<feature type="transmembrane region" description="Helical" evidence="1">
    <location>
        <begin position="291"/>
        <end position="309"/>
    </location>
</feature>